<keyword evidence="5" id="KW-1185">Reference proteome</keyword>
<evidence type="ECO:0000313" key="5">
    <source>
        <dbReference type="Proteomes" id="UP000308901"/>
    </source>
</evidence>
<organism evidence="4 5">
    <name type="scientific">Arcobacter arenosus</name>
    <dbReference type="NCBI Taxonomy" id="2576037"/>
    <lineage>
        <taxon>Bacteria</taxon>
        <taxon>Pseudomonadati</taxon>
        <taxon>Campylobacterota</taxon>
        <taxon>Epsilonproteobacteria</taxon>
        <taxon>Campylobacterales</taxon>
        <taxon>Arcobacteraceae</taxon>
        <taxon>Arcobacter</taxon>
    </lineage>
</organism>
<dbReference type="Proteomes" id="UP000308901">
    <property type="component" value="Unassembled WGS sequence"/>
</dbReference>
<evidence type="ECO:0000256" key="2">
    <source>
        <dbReference type="SAM" id="Phobius"/>
    </source>
</evidence>
<dbReference type="AlphaFoldDB" id="A0A5R8XXD0"/>
<dbReference type="PANTHER" id="PTHR36698:SF2">
    <property type="entry name" value="MCE_MLAD DOMAIN-CONTAINING PROTEIN"/>
    <property type="match status" value="1"/>
</dbReference>
<gene>
    <name evidence="4" type="ORF">FDK22_13845</name>
</gene>
<keyword evidence="1" id="KW-0175">Coiled coil</keyword>
<feature type="transmembrane region" description="Helical" evidence="2">
    <location>
        <begin position="7"/>
        <end position="29"/>
    </location>
</feature>
<keyword evidence="2" id="KW-1133">Transmembrane helix</keyword>
<comment type="caution">
    <text evidence="4">The sequence shown here is derived from an EMBL/GenBank/DDBJ whole genome shotgun (WGS) entry which is preliminary data.</text>
</comment>
<dbReference type="InterPro" id="IPR003399">
    <property type="entry name" value="Mce/MlaD"/>
</dbReference>
<name>A0A5R8XXD0_9BACT</name>
<evidence type="ECO:0000313" key="4">
    <source>
        <dbReference type="EMBL" id="TLP35735.1"/>
    </source>
</evidence>
<dbReference type="EMBL" id="VANU01000007">
    <property type="protein sequence ID" value="TLP35735.1"/>
    <property type="molecule type" value="Genomic_DNA"/>
</dbReference>
<proteinExistence type="predicted"/>
<dbReference type="PANTHER" id="PTHR36698">
    <property type="entry name" value="BLL5892 PROTEIN"/>
    <property type="match status" value="1"/>
</dbReference>
<keyword evidence="2" id="KW-0472">Membrane</keyword>
<accession>A0A5R8XXD0</accession>
<feature type="domain" description="Mce/MlaD" evidence="3">
    <location>
        <begin position="48"/>
        <end position="117"/>
    </location>
</feature>
<sequence length="314" mass="35235">MENKAKYTVVGIFVLTFTISMILFILWLARYDVEELNAKEFRIYSEASIAGLNKNSIVEYKGLDIGLVDNIRINPKNVEQIEIILKITKPEIIKTNSYAIIQSQGVTGNKLIEIEGGTHDAKQVEVKENSFAVLPLKKSFIDKLTSSAGNISSQIEVVLKRFELLLDDKNIENIEKLLDNLNKSSNNFNQLITNSNQLLKNDVKTTVNNVNKMTKSIDNVVKNDVSKTLKEIEKLSKNLSLLSKNIDEVLKNDVKDLISDFSNTAKSSQSIEKVLGDLEQTIEKIDSTIESFNSNGGDMIFNTREKNFGPGELK</sequence>
<dbReference type="Pfam" id="PF02470">
    <property type="entry name" value="MlaD"/>
    <property type="match status" value="1"/>
</dbReference>
<feature type="coiled-coil region" evidence="1">
    <location>
        <begin position="225"/>
        <end position="252"/>
    </location>
</feature>
<dbReference type="RefSeq" id="WP_138153581.1">
    <property type="nucleotide sequence ID" value="NZ_VANU01000007.1"/>
</dbReference>
<dbReference type="OrthoDB" id="5372112at2"/>
<evidence type="ECO:0000256" key="1">
    <source>
        <dbReference type="SAM" id="Coils"/>
    </source>
</evidence>
<evidence type="ECO:0000259" key="3">
    <source>
        <dbReference type="Pfam" id="PF02470"/>
    </source>
</evidence>
<keyword evidence="2" id="KW-0812">Transmembrane</keyword>
<protein>
    <submittedName>
        <fullName evidence="4">MCE family protein</fullName>
    </submittedName>
</protein>
<reference evidence="4 5" key="1">
    <citation type="submission" date="2019-05" db="EMBL/GenBank/DDBJ databases">
        <title>Arcobacter sp. nov., isolated from sea sediment.</title>
        <authorList>
            <person name="Kim W."/>
        </authorList>
    </citation>
    <scope>NUCLEOTIDE SEQUENCE [LARGE SCALE GENOMIC DNA]</scope>
    <source>
        <strain evidence="4 5">CAU 1517</strain>
    </source>
</reference>